<name>G0U0L4_TRYVY</name>
<dbReference type="CDD" id="cd23016">
    <property type="entry name" value="mt-LAF27"/>
    <property type="match status" value="1"/>
</dbReference>
<reference evidence="1" key="1">
    <citation type="journal article" date="2012" name="Proc. Natl. Acad. Sci. U.S.A.">
        <title>Antigenic diversity is generated by distinct evolutionary mechanisms in African trypanosome species.</title>
        <authorList>
            <person name="Jackson A.P."/>
            <person name="Berry A."/>
            <person name="Aslett M."/>
            <person name="Allison H.C."/>
            <person name="Burton P."/>
            <person name="Vavrova-Anderson J."/>
            <person name="Brown R."/>
            <person name="Browne H."/>
            <person name="Corton N."/>
            <person name="Hauser H."/>
            <person name="Gamble J."/>
            <person name="Gilderthorp R."/>
            <person name="Marcello L."/>
            <person name="McQuillan J."/>
            <person name="Otto T.D."/>
            <person name="Quail M.A."/>
            <person name="Sanders M.J."/>
            <person name="van Tonder A."/>
            <person name="Ginger M.L."/>
            <person name="Field M.C."/>
            <person name="Barry J.D."/>
            <person name="Hertz-Fowler C."/>
            <person name="Berriman M."/>
        </authorList>
    </citation>
    <scope>NUCLEOTIDE SEQUENCE</scope>
    <source>
        <strain evidence="1">Y486</strain>
    </source>
</reference>
<evidence type="ECO:0000313" key="1">
    <source>
        <dbReference type="EMBL" id="CCC49613.1"/>
    </source>
</evidence>
<dbReference type="VEuPathDB" id="TriTrypDB:TvY486_0802220"/>
<dbReference type="EMBL" id="HE573024">
    <property type="protein sequence ID" value="CCC49613.1"/>
    <property type="molecule type" value="Genomic_DNA"/>
</dbReference>
<gene>
    <name evidence="1" type="ORF">TVY486_0802220</name>
</gene>
<sequence>MQKLIRGRRTWNLMDIRRKPPTLNHLQGVLRLTQHPGSVAEHRRNHHFDSAINVGLFSRPGRVSRLDDPDAAWFRNRSDKSKKRKASYFDTKAFRRHYNDS</sequence>
<protein>
    <submittedName>
        <fullName evidence="1">Uncharacterized protein</fullName>
    </submittedName>
</protein>
<proteinExistence type="predicted"/>
<dbReference type="AlphaFoldDB" id="G0U0L4"/>
<accession>G0U0L4</accession>
<organism evidence="1">
    <name type="scientific">Trypanosoma vivax (strain Y486)</name>
    <dbReference type="NCBI Taxonomy" id="1055687"/>
    <lineage>
        <taxon>Eukaryota</taxon>
        <taxon>Discoba</taxon>
        <taxon>Euglenozoa</taxon>
        <taxon>Kinetoplastea</taxon>
        <taxon>Metakinetoplastina</taxon>
        <taxon>Trypanosomatida</taxon>
        <taxon>Trypanosomatidae</taxon>
        <taxon>Trypanosoma</taxon>
        <taxon>Duttonella</taxon>
    </lineage>
</organism>